<comment type="caution">
    <text evidence="1">The sequence shown here is derived from an EMBL/GenBank/DDBJ whole genome shotgun (WGS) entry which is preliminary data.</text>
</comment>
<reference evidence="1" key="1">
    <citation type="submission" date="2020-08" db="EMBL/GenBank/DDBJ databases">
        <title>Multicomponent nature underlies the extraordinary mechanical properties of spider dragline silk.</title>
        <authorList>
            <person name="Kono N."/>
            <person name="Nakamura H."/>
            <person name="Mori M."/>
            <person name="Yoshida Y."/>
            <person name="Ohtoshi R."/>
            <person name="Malay A.D."/>
            <person name="Moran D.A.P."/>
            <person name="Tomita M."/>
            <person name="Numata K."/>
            <person name="Arakawa K."/>
        </authorList>
    </citation>
    <scope>NUCLEOTIDE SEQUENCE</scope>
</reference>
<organism evidence="1 2">
    <name type="scientific">Trichonephila clavipes</name>
    <name type="common">Golden silk orbweaver</name>
    <name type="synonym">Nephila clavipes</name>
    <dbReference type="NCBI Taxonomy" id="2585209"/>
    <lineage>
        <taxon>Eukaryota</taxon>
        <taxon>Metazoa</taxon>
        <taxon>Ecdysozoa</taxon>
        <taxon>Arthropoda</taxon>
        <taxon>Chelicerata</taxon>
        <taxon>Arachnida</taxon>
        <taxon>Araneae</taxon>
        <taxon>Araneomorphae</taxon>
        <taxon>Entelegynae</taxon>
        <taxon>Araneoidea</taxon>
        <taxon>Nephilidae</taxon>
        <taxon>Trichonephila</taxon>
    </lineage>
</organism>
<dbReference type="EMBL" id="BMAU01021067">
    <property type="protein sequence ID" value="GFX89022.1"/>
    <property type="molecule type" value="Genomic_DNA"/>
</dbReference>
<dbReference type="AlphaFoldDB" id="A0A8X6RGF0"/>
<gene>
    <name evidence="1" type="ORF">TNCV_2853221</name>
</gene>
<dbReference type="Proteomes" id="UP000887159">
    <property type="component" value="Unassembled WGS sequence"/>
</dbReference>
<keyword evidence="2" id="KW-1185">Reference proteome</keyword>
<accession>A0A8X6RGF0</accession>
<evidence type="ECO:0000313" key="2">
    <source>
        <dbReference type="Proteomes" id="UP000887159"/>
    </source>
</evidence>
<evidence type="ECO:0000313" key="1">
    <source>
        <dbReference type="EMBL" id="GFX89022.1"/>
    </source>
</evidence>
<protein>
    <submittedName>
        <fullName evidence="1">Uncharacterized protein</fullName>
    </submittedName>
</protein>
<proteinExistence type="predicted"/>
<name>A0A8X6RGF0_TRICX</name>
<sequence>MVNRFTESNCQIEPYEIHPGKGLDVRLTLTVALRSLYRRQYDSARFHPNFEGEYPGGGSGAFHLSSPSTKVTRGLATQRLFRVPPCREATIHLETSMSSPKTWTFRTQALRHSSQHR</sequence>